<feature type="signal peptide" evidence="3">
    <location>
        <begin position="1"/>
        <end position="21"/>
    </location>
</feature>
<dbReference type="Proteomes" id="UP000298061">
    <property type="component" value="Unassembled WGS sequence"/>
</dbReference>
<feature type="domain" description="Yeast cell wall synthesis Kre9/Knh1-like N-terminal" evidence="4">
    <location>
        <begin position="76"/>
        <end position="162"/>
    </location>
</feature>
<evidence type="ECO:0000256" key="2">
    <source>
        <dbReference type="SAM" id="MobiDB-lite"/>
    </source>
</evidence>
<keyword evidence="6" id="KW-1185">Reference proteome</keyword>
<dbReference type="PANTHER" id="PTHR35185">
    <property type="entry name" value="SERINE/THREONINE-RICH PROTEIN ADG2-RELATED"/>
    <property type="match status" value="1"/>
</dbReference>
<dbReference type="Pfam" id="PF10342">
    <property type="entry name" value="Kre9_KNH"/>
    <property type="match status" value="1"/>
</dbReference>
<keyword evidence="1 3" id="KW-0732">Signal</keyword>
<evidence type="ECO:0000256" key="1">
    <source>
        <dbReference type="ARBA" id="ARBA00022729"/>
    </source>
</evidence>
<dbReference type="OrthoDB" id="5420143at2759"/>
<dbReference type="InterPro" id="IPR052479">
    <property type="entry name" value="GPI-anchor_Adhesion_Reg"/>
</dbReference>
<feature type="compositionally biased region" description="Low complexity" evidence="2">
    <location>
        <begin position="169"/>
        <end position="198"/>
    </location>
</feature>
<accession>A0A4Y9ZZE8</accession>
<dbReference type="AlphaFoldDB" id="A0A4Y9ZZE8"/>
<reference evidence="5 6" key="1">
    <citation type="submission" date="2019-02" db="EMBL/GenBank/DDBJ databases">
        <title>Genome sequencing of the rare red list fungi Hericium alpestre (H. flagellum).</title>
        <authorList>
            <person name="Buettner E."/>
            <person name="Kellner H."/>
        </authorList>
    </citation>
    <scope>NUCLEOTIDE SEQUENCE [LARGE SCALE GENOMIC DNA]</scope>
    <source>
        <strain evidence="5 6">DSM 108284</strain>
    </source>
</reference>
<gene>
    <name evidence="5" type="ORF">EWM64_g3790</name>
</gene>
<evidence type="ECO:0000313" key="5">
    <source>
        <dbReference type="EMBL" id="TFY80222.1"/>
    </source>
</evidence>
<dbReference type="STRING" id="135208.A0A4Y9ZZE8"/>
<organism evidence="5 6">
    <name type="scientific">Hericium alpestre</name>
    <dbReference type="NCBI Taxonomy" id="135208"/>
    <lineage>
        <taxon>Eukaryota</taxon>
        <taxon>Fungi</taxon>
        <taxon>Dikarya</taxon>
        <taxon>Basidiomycota</taxon>
        <taxon>Agaricomycotina</taxon>
        <taxon>Agaricomycetes</taxon>
        <taxon>Russulales</taxon>
        <taxon>Hericiaceae</taxon>
        <taxon>Hericium</taxon>
    </lineage>
</organism>
<dbReference type="PANTHER" id="PTHR35185:SF1">
    <property type="entry name" value="UPF0619 GPI-ANCHORED MEMBRANE PROTEIN C1322.10"/>
    <property type="match status" value="1"/>
</dbReference>
<dbReference type="InterPro" id="IPR018466">
    <property type="entry name" value="Kre9/Knh1-like_N"/>
</dbReference>
<name>A0A4Y9ZZE8_9AGAM</name>
<feature type="region of interest" description="Disordered" evidence="2">
    <location>
        <begin position="156"/>
        <end position="198"/>
    </location>
</feature>
<evidence type="ECO:0000256" key="3">
    <source>
        <dbReference type="SAM" id="SignalP"/>
    </source>
</evidence>
<proteinExistence type="predicted"/>
<sequence>MTLRKFPSLFILLFQPSILRAAAKLLQGLPAVRHASLPDRVVFPAAPGSRYALIIRFRDSEGSNLVFIADIHITGPSSNAYWVQNISNTISWTYSPGDPSPVDIIVTNTENTTLNGEFSIAQFVNTFTVTNVTLRPGSNYQVVFASTNNHSQIFANSTNFDVKPPGTSPAPTSTTSSGSPSSTTGGNSTAPSSTSSAPVPVENGAFPLFHNAPGVLFALGACGIASLSGLFL</sequence>
<comment type="caution">
    <text evidence="5">The sequence shown here is derived from an EMBL/GenBank/DDBJ whole genome shotgun (WGS) entry which is preliminary data.</text>
</comment>
<protein>
    <recommendedName>
        <fullName evidence="4">Yeast cell wall synthesis Kre9/Knh1-like N-terminal domain-containing protein</fullName>
    </recommendedName>
</protein>
<feature type="chain" id="PRO_5021474604" description="Yeast cell wall synthesis Kre9/Knh1-like N-terminal domain-containing protein" evidence="3">
    <location>
        <begin position="22"/>
        <end position="232"/>
    </location>
</feature>
<evidence type="ECO:0000313" key="6">
    <source>
        <dbReference type="Proteomes" id="UP000298061"/>
    </source>
</evidence>
<dbReference type="EMBL" id="SFCI01000371">
    <property type="protein sequence ID" value="TFY80222.1"/>
    <property type="molecule type" value="Genomic_DNA"/>
</dbReference>
<evidence type="ECO:0000259" key="4">
    <source>
        <dbReference type="Pfam" id="PF10342"/>
    </source>
</evidence>